<feature type="transmembrane region" description="Helical" evidence="11">
    <location>
        <begin position="24"/>
        <end position="43"/>
    </location>
</feature>
<dbReference type="InterPro" id="IPR023011">
    <property type="entry name" value="ATP_synth_F0_asu_AS"/>
</dbReference>
<dbReference type="CDD" id="cd00310">
    <property type="entry name" value="ATP-synt_Fo_a_6"/>
    <property type="match status" value="1"/>
</dbReference>
<evidence type="ECO:0000256" key="6">
    <source>
        <dbReference type="ARBA" id="ARBA00022781"/>
    </source>
</evidence>
<comment type="subcellular location">
    <subcellularLocation>
        <location evidence="11 12">Cell membrane</location>
        <topology evidence="11 12">Multi-pass membrane protein</topology>
    </subcellularLocation>
    <subcellularLocation>
        <location evidence="1">Membrane</location>
        <topology evidence="1">Multi-pass membrane protein</topology>
    </subcellularLocation>
</comment>
<dbReference type="Gene3D" id="1.20.120.220">
    <property type="entry name" value="ATP synthase, F0 complex, subunit A"/>
    <property type="match status" value="1"/>
</dbReference>
<evidence type="ECO:0000256" key="2">
    <source>
        <dbReference type="ARBA" id="ARBA00006810"/>
    </source>
</evidence>
<feature type="transmembrane region" description="Helical" evidence="11">
    <location>
        <begin position="110"/>
        <end position="129"/>
    </location>
</feature>
<dbReference type="NCBIfam" id="TIGR01131">
    <property type="entry name" value="ATP_synt_6_or_A"/>
    <property type="match status" value="1"/>
</dbReference>
<gene>
    <name evidence="11 13" type="primary">atpB</name>
    <name evidence="13" type="ORF">INP51_07580</name>
</gene>
<dbReference type="PANTHER" id="PTHR42823">
    <property type="entry name" value="ATP SYNTHASE SUBUNIT A, CHLOROPLASTIC"/>
    <property type="match status" value="1"/>
</dbReference>
<protein>
    <recommendedName>
        <fullName evidence="11 12">ATP synthase subunit a</fullName>
    </recommendedName>
    <alternativeName>
        <fullName evidence="11">ATP synthase F0 sector subunit a</fullName>
    </alternativeName>
    <alternativeName>
        <fullName evidence="11">F-ATPase subunit 6</fullName>
    </alternativeName>
</protein>
<keyword evidence="6 11" id="KW-0375">Hydrogen ion transport</keyword>
<dbReference type="KEGG" id="bliq:INP51_07580"/>
<keyword evidence="3 11" id="KW-0813">Transport</keyword>
<evidence type="ECO:0000313" key="14">
    <source>
        <dbReference type="Proteomes" id="UP000593601"/>
    </source>
</evidence>
<comment type="function">
    <text evidence="11 12">Key component of the proton channel; it plays a direct role in the translocation of protons across the membrane.</text>
</comment>
<keyword evidence="8 11" id="KW-0406">Ion transport</keyword>
<evidence type="ECO:0000256" key="8">
    <source>
        <dbReference type="ARBA" id="ARBA00023065"/>
    </source>
</evidence>
<dbReference type="Pfam" id="PF00119">
    <property type="entry name" value="ATP-synt_A"/>
    <property type="match status" value="1"/>
</dbReference>
<keyword evidence="14" id="KW-1185">Reference proteome</keyword>
<sequence length="225" mass="25506">MNLEVNNLWVINVFGREIWITETIFNTWIIMAVLIILAVIIRVKLRSFKTVPQGFQNLAEAAVEIFDNFAKNTVGDHLSYIAPWFFMVFVFLLTSCLFSVFGLRAPTADWATTFAFSLGTFIIMIFMGLKHRKGNYLKSFFEPNVILFPINLIGEVAKPISLSFRLFGNMLSGTILLTLYYSLTPLFVQIGIPAVLHAIFDVAFGALQTYIFVIISFMYIRGAAE</sequence>
<name>A0A7M2RKV5_9FIRM</name>
<dbReference type="GO" id="GO:0042777">
    <property type="term" value="P:proton motive force-driven plasma membrane ATP synthesis"/>
    <property type="evidence" value="ECO:0007669"/>
    <property type="project" value="TreeGrafter"/>
</dbReference>
<feature type="transmembrane region" description="Helical" evidence="11">
    <location>
        <begin position="81"/>
        <end position="104"/>
    </location>
</feature>
<organism evidence="13 14">
    <name type="scientific">Blautia liquoris</name>
    <dbReference type="NCBI Taxonomy" id="2779518"/>
    <lineage>
        <taxon>Bacteria</taxon>
        <taxon>Bacillati</taxon>
        <taxon>Bacillota</taxon>
        <taxon>Clostridia</taxon>
        <taxon>Lachnospirales</taxon>
        <taxon>Lachnospiraceae</taxon>
        <taxon>Blautia</taxon>
    </lineage>
</organism>
<reference evidence="13 14" key="1">
    <citation type="submission" date="2020-10" db="EMBL/GenBank/DDBJ databases">
        <title>Blautia liquoris sp.nov., isolated from the mud in a fermentation cellar used for the production of Chinese strong-flavoured liquor.</title>
        <authorList>
            <person name="Lu L."/>
        </authorList>
    </citation>
    <scope>NUCLEOTIDE SEQUENCE [LARGE SCALE GENOMIC DNA]</scope>
    <source>
        <strain evidence="13 14">LZLJ-3</strain>
    </source>
</reference>
<feature type="transmembrane region" description="Helical" evidence="11">
    <location>
        <begin position="166"/>
        <end position="183"/>
    </location>
</feature>
<keyword evidence="11" id="KW-1003">Cell membrane</keyword>
<keyword evidence="9 11" id="KW-0472">Membrane</keyword>
<dbReference type="InterPro" id="IPR045082">
    <property type="entry name" value="ATP_syn_F0_a_bact/chloroplast"/>
</dbReference>
<keyword evidence="5 11" id="KW-0812">Transmembrane</keyword>
<evidence type="ECO:0000256" key="1">
    <source>
        <dbReference type="ARBA" id="ARBA00004141"/>
    </source>
</evidence>
<dbReference type="PANTHER" id="PTHR42823:SF3">
    <property type="entry name" value="ATP SYNTHASE SUBUNIT A, CHLOROPLASTIC"/>
    <property type="match status" value="1"/>
</dbReference>
<evidence type="ECO:0000256" key="4">
    <source>
        <dbReference type="ARBA" id="ARBA00022547"/>
    </source>
</evidence>
<dbReference type="InterPro" id="IPR035908">
    <property type="entry name" value="F0_ATP_A_sf"/>
</dbReference>
<dbReference type="SUPFAM" id="SSF81336">
    <property type="entry name" value="F1F0 ATP synthase subunit A"/>
    <property type="match status" value="1"/>
</dbReference>
<evidence type="ECO:0000256" key="11">
    <source>
        <dbReference type="HAMAP-Rule" id="MF_01393"/>
    </source>
</evidence>
<dbReference type="EMBL" id="CP063304">
    <property type="protein sequence ID" value="QOV20768.1"/>
    <property type="molecule type" value="Genomic_DNA"/>
</dbReference>
<comment type="similarity">
    <text evidence="2 11 12">Belongs to the ATPase A chain family.</text>
</comment>
<dbReference type="GO" id="GO:0046933">
    <property type="term" value="F:proton-transporting ATP synthase activity, rotational mechanism"/>
    <property type="evidence" value="ECO:0007669"/>
    <property type="project" value="UniProtKB-UniRule"/>
</dbReference>
<dbReference type="GO" id="GO:0045259">
    <property type="term" value="C:proton-transporting ATP synthase complex"/>
    <property type="evidence" value="ECO:0007669"/>
    <property type="project" value="UniProtKB-KW"/>
</dbReference>
<accession>A0A7M2RKV5</accession>
<dbReference type="InterPro" id="IPR000568">
    <property type="entry name" value="ATP_synth_F0_asu"/>
</dbReference>
<dbReference type="HAMAP" id="MF_01393">
    <property type="entry name" value="ATP_synth_a_bact"/>
    <property type="match status" value="1"/>
</dbReference>
<keyword evidence="10 11" id="KW-0066">ATP synthesis</keyword>
<evidence type="ECO:0000256" key="5">
    <source>
        <dbReference type="ARBA" id="ARBA00022692"/>
    </source>
</evidence>
<dbReference type="AlphaFoldDB" id="A0A7M2RKV5"/>
<evidence type="ECO:0000256" key="7">
    <source>
        <dbReference type="ARBA" id="ARBA00022989"/>
    </source>
</evidence>
<proteinExistence type="inferred from homology"/>
<evidence type="ECO:0000256" key="3">
    <source>
        <dbReference type="ARBA" id="ARBA00022448"/>
    </source>
</evidence>
<dbReference type="PROSITE" id="PS00449">
    <property type="entry name" value="ATPASE_A"/>
    <property type="match status" value="1"/>
</dbReference>
<dbReference type="Proteomes" id="UP000593601">
    <property type="component" value="Chromosome"/>
</dbReference>
<evidence type="ECO:0000256" key="12">
    <source>
        <dbReference type="RuleBase" id="RU000483"/>
    </source>
</evidence>
<keyword evidence="7 11" id="KW-1133">Transmembrane helix</keyword>
<feature type="transmembrane region" description="Helical" evidence="11">
    <location>
        <begin position="195"/>
        <end position="220"/>
    </location>
</feature>
<evidence type="ECO:0000256" key="9">
    <source>
        <dbReference type="ARBA" id="ARBA00023136"/>
    </source>
</evidence>
<dbReference type="RefSeq" id="WP_193737082.1">
    <property type="nucleotide sequence ID" value="NZ_CP063304.1"/>
</dbReference>
<dbReference type="PRINTS" id="PR00123">
    <property type="entry name" value="ATPASEA"/>
</dbReference>
<keyword evidence="4 11" id="KW-0138">CF(0)</keyword>
<evidence type="ECO:0000256" key="10">
    <source>
        <dbReference type="ARBA" id="ARBA00023310"/>
    </source>
</evidence>
<evidence type="ECO:0000313" key="13">
    <source>
        <dbReference type="EMBL" id="QOV20768.1"/>
    </source>
</evidence>
<dbReference type="GO" id="GO:0005886">
    <property type="term" value="C:plasma membrane"/>
    <property type="evidence" value="ECO:0007669"/>
    <property type="project" value="UniProtKB-SubCell"/>
</dbReference>